<dbReference type="AlphaFoldDB" id="A0A183LH68"/>
<dbReference type="EMBL" id="UZAI01000874">
    <property type="protein sequence ID" value="VDO57188.1"/>
    <property type="molecule type" value="Genomic_DNA"/>
</dbReference>
<keyword evidence="2" id="KW-1185">Reference proteome</keyword>
<accession>A0A183LH68</accession>
<sequence>MVAGDQQLVHTPFVPEGYWSPLAPLIWDPVKAPDIRFSSSQFRKQHPRHEKAVITQLIQHIQTILLRHLRPSNSNLRISSTTEGNFSIIKYFNSSPPRYELNHLPPLNTVSNNNNNNINSKYNLYYSSYPELLC</sequence>
<evidence type="ECO:0000313" key="2">
    <source>
        <dbReference type="Proteomes" id="UP000277204"/>
    </source>
</evidence>
<protein>
    <submittedName>
        <fullName evidence="1">Uncharacterized protein</fullName>
    </submittedName>
</protein>
<name>A0A183LH68_9TREM</name>
<evidence type="ECO:0000313" key="1">
    <source>
        <dbReference type="EMBL" id="VDO57188.1"/>
    </source>
</evidence>
<reference evidence="1 2" key="1">
    <citation type="submission" date="2018-11" db="EMBL/GenBank/DDBJ databases">
        <authorList>
            <consortium name="Pathogen Informatics"/>
        </authorList>
    </citation>
    <scope>NUCLEOTIDE SEQUENCE [LARGE SCALE GENOMIC DNA]</scope>
    <source>
        <strain evidence="1 2">Zambia</strain>
    </source>
</reference>
<gene>
    <name evidence="1" type="ORF">SMRZ_LOCUS3143</name>
</gene>
<organism evidence="1 2">
    <name type="scientific">Schistosoma margrebowiei</name>
    <dbReference type="NCBI Taxonomy" id="48269"/>
    <lineage>
        <taxon>Eukaryota</taxon>
        <taxon>Metazoa</taxon>
        <taxon>Spiralia</taxon>
        <taxon>Lophotrochozoa</taxon>
        <taxon>Platyhelminthes</taxon>
        <taxon>Trematoda</taxon>
        <taxon>Digenea</taxon>
        <taxon>Strigeidida</taxon>
        <taxon>Schistosomatoidea</taxon>
        <taxon>Schistosomatidae</taxon>
        <taxon>Schistosoma</taxon>
    </lineage>
</organism>
<dbReference type="Proteomes" id="UP000277204">
    <property type="component" value="Unassembled WGS sequence"/>
</dbReference>
<proteinExistence type="predicted"/>